<proteinExistence type="predicted"/>
<gene>
    <name evidence="1" type="ORF">ACFFRO_30705</name>
</gene>
<dbReference type="Proteomes" id="UP001589703">
    <property type="component" value="Unassembled WGS sequence"/>
</dbReference>
<reference evidence="1 2" key="1">
    <citation type="submission" date="2024-09" db="EMBL/GenBank/DDBJ databases">
        <authorList>
            <person name="Sun Q."/>
            <person name="Mori K."/>
        </authorList>
    </citation>
    <scope>NUCLEOTIDE SEQUENCE [LARGE SCALE GENOMIC DNA]</scope>
    <source>
        <strain evidence="1 2">JCM 10918</strain>
    </source>
</reference>
<evidence type="ECO:0000313" key="1">
    <source>
        <dbReference type="EMBL" id="MFB9739426.1"/>
    </source>
</evidence>
<organism evidence="1 2">
    <name type="scientific">Streptomyces thermocoprophilus</name>
    <dbReference type="NCBI Taxonomy" id="78356"/>
    <lineage>
        <taxon>Bacteria</taxon>
        <taxon>Bacillati</taxon>
        <taxon>Actinomycetota</taxon>
        <taxon>Actinomycetes</taxon>
        <taxon>Kitasatosporales</taxon>
        <taxon>Streptomycetaceae</taxon>
        <taxon>Streptomyces</taxon>
    </lineage>
</organism>
<protein>
    <submittedName>
        <fullName evidence="1">Uncharacterized protein</fullName>
    </submittedName>
</protein>
<comment type="caution">
    <text evidence="1">The sequence shown here is derived from an EMBL/GenBank/DDBJ whole genome shotgun (WGS) entry which is preliminary data.</text>
</comment>
<name>A0ABV5VNN0_9ACTN</name>
<evidence type="ECO:0000313" key="2">
    <source>
        <dbReference type="Proteomes" id="UP001589703"/>
    </source>
</evidence>
<sequence>MRVKIPAAAADLRAAYQRGFQSDTMLLAFTLPKSDMNAFIETLNLEVPLTHRDTPVNSGNGDTPTTPFAHLGLQEPDTLSDVTEGPVCTDCDGELEWLNIAVHPIDTERNQVYLSGAI</sequence>
<dbReference type="RefSeq" id="WP_189428462.1">
    <property type="nucleotide sequence ID" value="NZ_JBHMAR010000113.1"/>
</dbReference>
<keyword evidence="2" id="KW-1185">Reference proteome</keyword>
<dbReference type="EMBL" id="JBHMAR010000113">
    <property type="protein sequence ID" value="MFB9739426.1"/>
    <property type="molecule type" value="Genomic_DNA"/>
</dbReference>
<accession>A0ABV5VNN0</accession>